<keyword evidence="3" id="KW-1185">Reference proteome</keyword>
<feature type="region of interest" description="Disordered" evidence="1">
    <location>
        <begin position="46"/>
        <end position="68"/>
    </location>
</feature>
<comment type="caution">
    <text evidence="2">The sequence shown here is derived from an EMBL/GenBank/DDBJ whole genome shotgun (WGS) entry which is preliminary data.</text>
</comment>
<dbReference type="EMBL" id="CATQJL010000223">
    <property type="protein sequence ID" value="CAJ0598597.1"/>
    <property type="molecule type" value="Genomic_DNA"/>
</dbReference>
<reference evidence="2" key="1">
    <citation type="submission" date="2023-07" db="EMBL/GenBank/DDBJ databases">
        <authorList>
            <consortium name="CYATHOMIX"/>
        </authorList>
    </citation>
    <scope>NUCLEOTIDE SEQUENCE</scope>
    <source>
        <strain evidence="2">N/A</strain>
    </source>
</reference>
<organism evidence="2 3">
    <name type="scientific">Cylicocyclus nassatus</name>
    <name type="common">Nematode worm</name>
    <dbReference type="NCBI Taxonomy" id="53992"/>
    <lineage>
        <taxon>Eukaryota</taxon>
        <taxon>Metazoa</taxon>
        <taxon>Ecdysozoa</taxon>
        <taxon>Nematoda</taxon>
        <taxon>Chromadorea</taxon>
        <taxon>Rhabditida</taxon>
        <taxon>Rhabditina</taxon>
        <taxon>Rhabditomorpha</taxon>
        <taxon>Strongyloidea</taxon>
        <taxon>Strongylidae</taxon>
        <taxon>Cylicocyclus</taxon>
    </lineage>
</organism>
<protein>
    <submittedName>
        <fullName evidence="2">Uncharacterized protein</fullName>
    </submittedName>
</protein>
<evidence type="ECO:0000313" key="2">
    <source>
        <dbReference type="EMBL" id="CAJ0598597.1"/>
    </source>
</evidence>
<evidence type="ECO:0000256" key="1">
    <source>
        <dbReference type="SAM" id="MobiDB-lite"/>
    </source>
</evidence>
<gene>
    <name evidence="2" type="ORF">CYNAS_LOCUS10580</name>
</gene>
<dbReference type="AlphaFoldDB" id="A0AA36M6F8"/>
<proteinExistence type="predicted"/>
<dbReference type="Proteomes" id="UP001176961">
    <property type="component" value="Unassembled WGS sequence"/>
</dbReference>
<evidence type="ECO:0000313" key="3">
    <source>
        <dbReference type="Proteomes" id="UP001176961"/>
    </source>
</evidence>
<accession>A0AA36M6F8</accession>
<name>A0AA36M6F8_CYLNA</name>
<sequence length="83" mass="9738">MDSRQENTLFRRFPKVNIRRQVSDVLLSEPVNSSSSAVGEGRLAGFRPWDEEGGKDHNRHARRKRKQEDLHRGLFLDHCLIHF</sequence>